<evidence type="ECO:0000259" key="1">
    <source>
        <dbReference type="Pfam" id="PF19273"/>
    </source>
</evidence>
<dbReference type="GO" id="GO:0005737">
    <property type="term" value="C:cytoplasm"/>
    <property type="evidence" value="ECO:0007669"/>
    <property type="project" value="TreeGrafter"/>
</dbReference>
<dbReference type="Proteomes" id="UP000289340">
    <property type="component" value="Chromosome 5"/>
</dbReference>
<dbReference type="PANTHER" id="PTHR11223:SF3">
    <property type="entry name" value="EXPORTIN-5"/>
    <property type="match status" value="1"/>
</dbReference>
<name>A0A445KLJ0_GLYSO</name>
<dbReference type="GO" id="GO:0005049">
    <property type="term" value="F:nuclear export signal receptor activity"/>
    <property type="evidence" value="ECO:0007669"/>
    <property type="project" value="InterPro"/>
</dbReference>
<dbReference type="Gene3D" id="1.25.10.10">
    <property type="entry name" value="Leucine-rich Repeat Variant"/>
    <property type="match status" value="1"/>
</dbReference>
<dbReference type="GO" id="GO:0005634">
    <property type="term" value="C:nucleus"/>
    <property type="evidence" value="ECO:0007669"/>
    <property type="project" value="TreeGrafter"/>
</dbReference>
<proteinExistence type="predicted"/>
<comment type="caution">
    <text evidence="2">The sequence shown here is derived from an EMBL/GenBank/DDBJ whole genome shotgun (WGS) entry which is preliminary data.</text>
</comment>
<dbReference type="InterPro" id="IPR011989">
    <property type="entry name" value="ARM-like"/>
</dbReference>
<evidence type="ECO:0000313" key="3">
    <source>
        <dbReference type="Proteomes" id="UP000289340"/>
    </source>
</evidence>
<protein>
    <submittedName>
        <fullName evidence="2">Protein HASTY 1</fullName>
    </submittedName>
</protein>
<dbReference type="Pfam" id="PF19273">
    <property type="entry name" value="Exportin-5"/>
    <property type="match status" value="1"/>
</dbReference>
<reference evidence="2 3" key="1">
    <citation type="submission" date="2018-09" db="EMBL/GenBank/DDBJ databases">
        <title>A high-quality reference genome of wild soybean provides a powerful tool to mine soybean genomes.</title>
        <authorList>
            <person name="Xie M."/>
            <person name="Chung C.Y.L."/>
            <person name="Li M.-W."/>
            <person name="Wong F.-L."/>
            <person name="Chan T.-F."/>
            <person name="Lam H.-M."/>
        </authorList>
    </citation>
    <scope>NUCLEOTIDE SEQUENCE [LARGE SCALE GENOMIC DNA]</scope>
    <source>
        <strain evidence="3">cv. W05</strain>
        <tissue evidence="2">Hypocotyl of etiolated seedlings</tissue>
    </source>
</reference>
<organism evidence="2 3">
    <name type="scientific">Glycine soja</name>
    <name type="common">Wild soybean</name>
    <dbReference type="NCBI Taxonomy" id="3848"/>
    <lineage>
        <taxon>Eukaryota</taxon>
        <taxon>Viridiplantae</taxon>
        <taxon>Streptophyta</taxon>
        <taxon>Embryophyta</taxon>
        <taxon>Tracheophyta</taxon>
        <taxon>Spermatophyta</taxon>
        <taxon>Magnoliopsida</taxon>
        <taxon>eudicotyledons</taxon>
        <taxon>Gunneridae</taxon>
        <taxon>Pentapetalae</taxon>
        <taxon>rosids</taxon>
        <taxon>fabids</taxon>
        <taxon>Fabales</taxon>
        <taxon>Fabaceae</taxon>
        <taxon>Papilionoideae</taxon>
        <taxon>50 kb inversion clade</taxon>
        <taxon>NPAAA clade</taxon>
        <taxon>indigoferoid/millettioid clade</taxon>
        <taxon>Phaseoleae</taxon>
        <taxon>Glycine</taxon>
        <taxon>Glycine subgen. Soja</taxon>
    </lineage>
</organism>
<dbReference type="InterPro" id="IPR045478">
    <property type="entry name" value="Exportin-5_C"/>
</dbReference>
<dbReference type="GO" id="GO:0042565">
    <property type="term" value="C:RNA nuclear export complex"/>
    <property type="evidence" value="ECO:0007669"/>
    <property type="project" value="TreeGrafter"/>
</dbReference>
<dbReference type="GO" id="GO:0006611">
    <property type="term" value="P:protein export from nucleus"/>
    <property type="evidence" value="ECO:0007669"/>
    <property type="project" value="InterPro"/>
</dbReference>
<dbReference type="GO" id="GO:0003723">
    <property type="term" value="F:RNA binding"/>
    <property type="evidence" value="ECO:0007669"/>
    <property type="project" value="TreeGrafter"/>
</dbReference>
<dbReference type="EMBL" id="QZWG01000005">
    <property type="protein sequence ID" value="RZC11591.1"/>
    <property type="molecule type" value="Genomic_DNA"/>
</dbReference>
<evidence type="ECO:0000313" key="2">
    <source>
        <dbReference type="EMBL" id="RZC11591.1"/>
    </source>
</evidence>
<accession>A0A445KLJ0</accession>
<sequence>LQREGRLLQGEHNLLGEAFLVMSFFCWGVTDGSKIDMNKEGYAEPNESDIRNWFKGIRDSGQLVHSTLIPLVKNCPLDMWEIWLEKLLHPFFVHAQQALSCSWSSLLQDGRAKVPDAHGILSGSDLKVEVMEETIPG</sequence>
<feature type="non-terminal residue" evidence="2">
    <location>
        <position position="1"/>
    </location>
</feature>
<dbReference type="InterPro" id="IPR045065">
    <property type="entry name" value="XPO1/5"/>
</dbReference>
<gene>
    <name evidence="2" type="ORF">D0Y65_011681</name>
</gene>
<dbReference type="AlphaFoldDB" id="A0A445KLJ0"/>
<feature type="domain" description="Exportin-5 C-terminal" evidence="1">
    <location>
        <begin position="62"/>
        <end position="135"/>
    </location>
</feature>
<dbReference type="GO" id="GO:0006405">
    <property type="term" value="P:RNA export from nucleus"/>
    <property type="evidence" value="ECO:0007669"/>
    <property type="project" value="TreeGrafter"/>
</dbReference>
<dbReference type="PANTHER" id="PTHR11223">
    <property type="entry name" value="EXPORTIN 1/5"/>
    <property type="match status" value="1"/>
</dbReference>
<keyword evidence="3" id="KW-1185">Reference proteome</keyword>